<feature type="compositionally biased region" description="Polar residues" evidence="1">
    <location>
        <begin position="61"/>
        <end position="76"/>
    </location>
</feature>
<dbReference type="Proteomes" id="UP001472677">
    <property type="component" value="Unassembled WGS sequence"/>
</dbReference>
<comment type="caution">
    <text evidence="2">The sequence shown here is derived from an EMBL/GenBank/DDBJ whole genome shotgun (WGS) entry which is preliminary data.</text>
</comment>
<dbReference type="EMBL" id="JBBPBM010000039">
    <property type="protein sequence ID" value="KAK8526176.1"/>
    <property type="molecule type" value="Genomic_DNA"/>
</dbReference>
<feature type="region of interest" description="Disordered" evidence="1">
    <location>
        <begin position="27"/>
        <end position="76"/>
    </location>
</feature>
<organism evidence="2 3">
    <name type="scientific">Hibiscus sabdariffa</name>
    <name type="common">roselle</name>
    <dbReference type="NCBI Taxonomy" id="183260"/>
    <lineage>
        <taxon>Eukaryota</taxon>
        <taxon>Viridiplantae</taxon>
        <taxon>Streptophyta</taxon>
        <taxon>Embryophyta</taxon>
        <taxon>Tracheophyta</taxon>
        <taxon>Spermatophyta</taxon>
        <taxon>Magnoliopsida</taxon>
        <taxon>eudicotyledons</taxon>
        <taxon>Gunneridae</taxon>
        <taxon>Pentapetalae</taxon>
        <taxon>rosids</taxon>
        <taxon>malvids</taxon>
        <taxon>Malvales</taxon>
        <taxon>Malvaceae</taxon>
        <taxon>Malvoideae</taxon>
        <taxon>Hibiscus</taxon>
    </lineage>
</organism>
<sequence length="97" mass="10029">MSLGDSPVLQNGCASSRDVTCEVTTPPEHIAASTSAAEVDDTTVPKTENENAAWGVDSFNDADTNSLPTAVETGNASPITQVAGTDEIPWVEPTVQP</sequence>
<evidence type="ECO:0000313" key="3">
    <source>
        <dbReference type="Proteomes" id="UP001472677"/>
    </source>
</evidence>
<proteinExistence type="predicted"/>
<keyword evidence="3" id="KW-1185">Reference proteome</keyword>
<reference evidence="2 3" key="1">
    <citation type="journal article" date="2024" name="G3 (Bethesda)">
        <title>Genome assembly of Hibiscus sabdariffa L. provides insights into metabolisms of medicinal natural products.</title>
        <authorList>
            <person name="Kim T."/>
        </authorList>
    </citation>
    <scope>NUCLEOTIDE SEQUENCE [LARGE SCALE GENOMIC DNA]</scope>
    <source>
        <strain evidence="2">TK-2024</strain>
        <tissue evidence="2">Old leaves</tissue>
    </source>
</reference>
<evidence type="ECO:0000313" key="2">
    <source>
        <dbReference type="EMBL" id="KAK8526176.1"/>
    </source>
</evidence>
<name>A0ABR2CYQ9_9ROSI</name>
<accession>A0ABR2CYQ9</accession>
<protein>
    <submittedName>
        <fullName evidence="2">Uncharacterized protein</fullName>
    </submittedName>
</protein>
<gene>
    <name evidence="2" type="ORF">V6N12_020656</name>
</gene>
<evidence type="ECO:0000256" key="1">
    <source>
        <dbReference type="SAM" id="MobiDB-lite"/>
    </source>
</evidence>